<protein>
    <submittedName>
        <fullName evidence="5">Recombinase family protein</fullName>
    </submittedName>
</protein>
<accession>A0A6G4NT65</accession>
<dbReference type="InterPro" id="IPR006118">
    <property type="entry name" value="Recombinase_CS"/>
</dbReference>
<evidence type="ECO:0000256" key="2">
    <source>
        <dbReference type="ARBA" id="ARBA00023125"/>
    </source>
</evidence>
<proteinExistence type="predicted"/>
<dbReference type="GO" id="GO:0003677">
    <property type="term" value="F:DNA binding"/>
    <property type="evidence" value="ECO:0007669"/>
    <property type="project" value="UniProtKB-KW"/>
</dbReference>
<feature type="domain" description="Resolvase/invertase-type recombinase catalytic" evidence="4">
    <location>
        <begin position="1"/>
        <end position="56"/>
    </location>
</feature>
<evidence type="ECO:0000256" key="3">
    <source>
        <dbReference type="ARBA" id="ARBA00023172"/>
    </source>
</evidence>
<gene>
    <name evidence="5" type="ORF">G5609_26500</name>
</gene>
<dbReference type="AlphaFoldDB" id="A0A6G4NT65"/>
<dbReference type="Gene3D" id="3.40.50.1390">
    <property type="entry name" value="Resolvase, N-terminal catalytic domain"/>
    <property type="match status" value="1"/>
</dbReference>
<keyword evidence="3" id="KW-0233">DNA recombination</keyword>
<keyword evidence="1" id="KW-0229">DNA integration</keyword>
<dbReference type="EMBL" id="JAAJSE010000209">
    <property type="protein sequence ID" value="NGG71085.1"/>
    <property type="molecule type" value="Genomic_DNA"/>
</dbReference>
<reference evidence="5" key="1">
    <citation type="submission" date="2020-02" db="EMBL/GenBank/DDBJ databases">
        <title>WGS of Carbapenem-Resistant Entrobacteriaceae.</title>
        <authorList>
            <person name="Tokajian S."/>
            <person name="El Chaar M."/>
            <person name="El Khoury M."/>
        </authorList>
    </citation>
    <scope>NUCLEOTIDE SEQUENCE</scope>
    <source>
        <strain evidence="5">ECM_49</strain>
    </source>
</reference>
<comment type="caution">
    <text evidence="5">The sequence shown here is derived from an EMBL/GenBank/DDBJ whole genome shotgun (WGS) entry which is preliminary data.</text>
</comment>
<organism evidence="5">
    <name type="scientific">Escherichia coli</name>
    <dbReference type="NCBI Taxonomy" id="562"/>
    <lineage>
        <taxon>Bacteria</taxon>
        <taxon>Pseudomonadati</taxon>
        <taxon>Pseudomonadota</taxon>
        <taxon>Gammaproteobacteria</taxon>
        <taxon>Enterobacterales</taxon>
        <taxon>Enterobacteriaceae</taxon>
        <taxon>Escherichia</taxon>
    </lineage>
</organism>
<dbReference type="PROSITE" id="PS00398">
    <property type="entry name" value="RECOMBINASES_2"/>
    <property type="match status" value="1"/>
</dbReference>
<dbReference type="InterPro" id="IPR006119">
    <property type="entry name" value="Resolv_N"/>
</dbReference>
<evidence type="ECO:0000256" key="1">
    <source>
        <dbReference type="ARBA" id="ARBA00022908"/>
    </source>
</evidence>
<dbReference type="SUPFAM" id="SSF53041">
    <property type="entry name" value="Resolvase-like"/>
    <property type="match status" value="1"/>
</dbReference>
<sequence>MRQKAASSLTLQQCPTDREGLDLLRMKVEEGDVILVKKLDRLGRDTADMIQLIKEF</sequence>
<feature type="non-terminal residue" evidence="5">
    <location>
        <position position="56"/>
    </location>
</feature>
<evidence type="ECO:0000313" key="5">
    <source>
        <dbReference type="EMBL" id="NGG71085.1"/>
    </source>
</evidence>
<evidence type="ECO:0000259" key="4">
    <source>
        <dbReference type="PROSITE" id="PS51736"/>
    </source>
</evidence>
<dbReference type="Pfam" id="PF00239">
    <property type="entry name" value="Resolvase"/>
    <property type="match status" value="1"/>
</dbReference>
<dbReference type="GO" id="GO:0000150">
    <property type="term" value="F:DNA strand exchange activity"/>
    <property type="evidence" value="ECO:0007669"/>
    <property type="project" value="InterPro"/>
</dbReference>
<keyword evidence="2" id="KW-0238">DNA-binding</keyword>
<dbReference type="InterPro" id="IPR036162">
    <property type="entry name" value="Resolvase-like_N_sf"/>
</dbReference>
<name>A0A6G4NT65_ECOLX</name>
<dbReference type="GO" id="GO:0015074">
    <property type="term" value="P:DNA integration"/>
    <property type="evidence" value="ECO:0007669"/>
    <property type="project" value="UniProtKB-KW"/>
</dbReference>
<dbReference type="PROSITE" id="PS51736">
    <property type="entry name" value="RECOMBINASES_3"/>
    <property type="match status" value="1"/>
</dbReference>